<dbReference type="GO" id="GO:0008168">
    <property type="term" value="F:methyltransferase activity"/>
    <property type="evidence" value="ECO:0007669"/>
    <property type="project" value="UniProtKB-KW"/>
</dbReference>
<proteinExistence type="predicted"/>
<evidence type="ECO:0000313" key="2">
    <source>
        <dbReference type="EMBL" id="EHQ35441.1"/>
    </source>
</evidence>
<dbReference type="InterPro" id="IPR029063">
    <property type="entry name" value="SAM-dependent_MTases_sf"/>
</dbReference>
<dbReference type="OrthoDB" id="57427at2157"/>
<accession>H1Z1X4</accession>
<keyword evidence="3" id="KW-1185">Reference proteome</keyword>
<dbReference type="InterPro" id="IPR025714">
    <property type="entry name" value="Methyltranfer_dom"/>
</dbReference>
<organism evidence="2 3">
    <name type="scientific">Methanoplanus limicola DSM 2279</name>
    <dbReference type="NCBI Taxonomy" id="937775"/>
    <lineage>
        <taxon>Archaea</taxon>
        <taxon>Methanobacteriati</taxon>
        <taxon>Methanobacteriota</taxon>
        <taxon>Stenosarchaea group</taxon>
        <taxon>Methanomicrobia</taxon>
        <taxon>Methanomicrobiales</taxon>
        <taxon>Methanomicrobiaceae</taxon>
        <taxon>Methanoplanus</taxon>
    </lineage>
</organism>
<dbReference type="Proteomes" id="UP000005741">
    <property type="component" value="Chromosome"/>
</dbReference>
<dbReference type="EMBL" id="CM001436">
    <property type="protein sequence ID" value="EHQ35441.1"/>
    <property type="molecule type" value="Genomic_DNA"/>
</dbReference>
<dbReference type="Gene3D" id="3.40.50.150">
    <property type="entry name" value="Vaccinia Virus protein VP39"/>
    <property type="match status" value="1"/>
</dbReference>
<dbReference type="AlphaFoldDB" id="H1Z1X4"/>
<keyword evidence="2" id="KW-0489">Methyltransferase</keyword>
<evidence type="ECO:0000259" key="1">
    <source>
        <dbReference type="Pfam" id="PF13847"/>
    </source>
</evidence>
<dbReference type="RefSeq" id="WP_004077194.1">
    <property type="nucleotide sequence ID" value="NZ_CM001436.1"/>
</dbReference>
<dbReference type="HOGENOM" id="CLU_1084924_0_0_2"/>
<dbReference type="InParanoid" id="H1Z1X4"/>
<dbReference type="Pfam" id="PF13847">
    <property type="entry name" value="Methyltransf_31"/>
    <property type="match status" value="1"/>
</dbReference>
<name>H1Z1X4_9EURY</name>
<feature type="domain" description="Methyltransferase" evidence="1">
    <location>
        <begin position="45"/>
        <end position="159"/>
    </location>
</feature>
<protein>
    <submittedName>
        <fullName evidence="2">Methyltransferase type 11</fullName>
    </submittedName>
</protein>
<evidence type="ECO:0000313" key="3">
    <source>
        <dbReference type="Proteomes" id="UP000005741"/>
    </source>
</evidence>
<sequence>MEYQDIQNHWNSLAELKDSYKASWGDYFMVKKEIDEISKNITGTEEICDFGCNNGFCTFELINRFNDIQINGIDYSEDLIQVAKENLKKFEKKEQISFSVGNILDLSSYPEKQFDIVLIKRVLINLKSPEDQVLALENIKEILKKDGKIILSEAVEENWENLNRLRTEFDLEKLEQPWHNNYLNKKVISYLYDNFSVELDSDFSSSYYIMSRVIHPWVKKINNKNKLDPLSEINRLASFLPNFGDYGIQRLFVLKLK</sequence>
<keyword evidence="2" id="KW-0808">Transferase</keyword>
<dbReference type="SUPFAM" id="SSF53335">
    <property type="entry name" value="S-adenosyl-L-methionine-dependent methyltransferases"/>
    <property type="match status" value="1"/>
</dbReference>
<gene>
    <name evidence="2" type="ORF">Metlim_1332</name>
</gene>
<dbReference type="PANTHER" id="PTHR43861:SF6">
    <property type="entry name" value="METHYLTRANSFERASE TYPE 11"/>
    <property type="match status" value="1"/>
</dbReference>
<dbReference type="GO" id="GO:0032259">
    <property type="term" value="P:methylation"/>
    <property type="evidence" value="ECO:0007669"/>
    <property type="project" value="UniProtKB-KW"/>
</dbReference>
<reference evidence="2 3" key="1">
    <citation type="submission" date="2011-10" db="EMBL/GenBank/DDBJ databases">
        <title>The Improved High-Quality Draft genome of Methanoplanus limicola DSM 2279.</title>
        <authorList>
            <consortium name="US DOE Joint Genome Institute (JGI-PGF)"/>
            <person name="Lucas S."/>
            <person name="Copeland A."/>
            <person name="Lapidus A."/>
            <person name="Glavina del Rio T."/>
            <person name="Dalin E."/>
            <person name="Tice H."/>
            <person name="Bruce D."/>
            <person name="Goodwin L."/>
            <person name="Pitluck S."/>
            <person name="Peters L."/>
            <person name="Mikhailova N."/>
            <person name="Lu M."/>
            <person name="Kyrpides N."/>
            <person name="Mavromatis K."/>
            <person name="Ivanova N."/>
            <person name="Markowitz V."/>
            <person name="Cheng J.-F."/>
            <person name="Hugenholtz P."/>
            <person name="Woyke T."/>
            <person name="Wu D."/>
            <person name="Wirth R."/>
            <person name="Brambilla E.-M."/>
            <person name="Klenk H.-P."/>
            <person name="Eisen J.A."/>
        </authorList>
    </citation>
    <scope>NUCLEOTIDE SEQUENCE [LARGE SCALE GENOMIC DNA]</scope>
    <source>
        <strain evidence="2 3">DSM 2279</strain>
    </source>
</reference>
<dbReference type="PANTHER" id="PTHR43861">
    <property type="entry name" value="TRANS-ACONITATE 2-METHYLTRANSFERASE-RELATED"/>
    <property type="match status" value="1"/>
</dbReference>
<dbReference type="CDD" id="cd02440">
    <property type="entry name" value="AdoMet_MTases"/>
    <property type="match status" value="1"/>
</dbReference>
<dbReference type="STRING" id="937775.Metlim_1332"/>